<gene>
    <name evidence="1" type="ORF">BU25DRAFT_447962</name>
</gene>
<dbReference type="Proteomes" id="UP000799754">
    <property type="component" value="Unassembled WGS sequence"/>
</dbReference>
<sequence length="457" mass="50373">MAKRKHVTLASGKASKPTKRHRKVPQLFEQGVNPAPPSLPPTAPRSQRSREPTHQRDCDILSPLFEPPEASQLAVDAHAVDILGEDEDEVLEVNATADDEEQIEPVGEETVGAVSKPPAENSARSSPGVAAAATAAQLSQRQRRQAKADRCTIALQRSRRVAGEGVVVGNWVDFEEELVEMDKESAQVMTCDFDLVLKEELPATQPASQLACGVARQRPGIVTAIQEDGLAAIVAAERSASGVAIGIKDYWRCLEAGCSNNTNNLAVRLIARKITIWSTATLSRSAAGGRSPTSSNSSIEGLTKAILAGHLAQMSANINRCRHESSQSIFTPRPRCKNFNCPRNELVQHTYNFFNYWKHSMPQMRETIKNIVQQVVKEDKYDINMLMDEQVGMTMEVWVNYFCIGPGHLAHLRRKAIDWRKDYGGLTKANWDAMGRVYNDVRESASPVREPLGESEL</sequence>
<dbReference type="EMBL" id="MU006713">
    <property type="protein sequence ID" value="KAF2628501.1"/>
    <property type="molecule type" value="Genomic_DNA"/>
</dbReference>
<evidence type="ECO:0000313" key="1">
    <source>
        <dbReference type="EMBL" id="KAF2628501.1"/>
    </source>
</evidence>
<keyword evidence="2" id="KW-1185">Reference proteome</keyword>
<protein>
    <submittedName>
        <fullName evidence="1">Uncharacterized protein</fullName>
    </submittedName>
</protein>
<reference evidence="1" key="1">
    <citation type="journal article" date="2020" name="Stud. Mycol.">
        <title>101 Dothideomycetes genomes: a test case for predicting lifestyles and emergence of pathogens.</title>
        <authorList>
            <person name="Haridas S."/>
            <person name="Albert R."/>
            <person name="Binder M."/>
            <person name="Bloem J."/>
            <person name="Labutti K."/>
            <person name="Salamov A."/>
            <person name="Andreopoulos B."/>
            <person name="Baker S."/>
            <person name="Barry K."/>
            <person name="Bills G."/>
            <person name="Bluhm B."/>
            <person name="Cannon C."/>
            <person name="Castanera R."/>
            <person name="Culley D."/>
            <person name="Daum C."/>
            <person name="Ezra D."/>
            <person name="Gonzalez J."/>
            <person name="Henrissat B."/>
            <person name="Kuo A."/>
            <person name="Liang C."/>
            <person name="Lipzen A."/>
            <person name="Lutzoni F."/>
            <person name="Magnuson J."/>
            <person name="Mondo S."/>
            <person name="Nolan M."/>
            <person name="Ohm R."/>
            <person name="Pangilinan J."/>
            <person name="Park H.-J."/>
            <person name="Ramirez L."/>
            <person name="Alfaro M."/>
            <person name="Sun H."/>
            <person name="Tritt A."/>
            <person name="Yoshinaga Y."/>
            <person name="Zwiers L.-H."/>
            <person name="Turgeon B."/>
            <person name="Goodwin S."/>
            <person name="Spatafora J."/>
            <person name="Crous P."/>
            <person name="Grigoriev I."/>
        </authorList>
    </citation>
    <scope>NUCLEOTIDE SEQUENCE</scope>
    <source>
        <strain evidence="1">CBS 525.71</strain>
    </source>
</reference>
<evidence type="ECO:0000313" key="2">
    <source>
        <dbReference type="Proteomes" id="UP000799754"/>
    </source>
</evidence>
<proteinExistence type="predicted"/>
<accession>A0ACB6S2W9</accession>
<name>A0ACB6S2W9_9PLEO</name>
<organism evidence="1 2">
    <name type="scientific">Macroventuria anomochaeta</name>
    <dbReference type="NCBI Taxonomy" id="301207"/>
    <lineage>
        <taxon>Eukaryota</taxon>
        <taxon>Fungi</taxon>
        <taxon>Dikarya</taxon>
        <taxon>Ascomycota</taxon>
        <taxon>Pezizomycotina</taxon>
        <taxon>Dothideomycetes</taxon>
        <taxon>Pleosporomycetidae</taxon>
        <taxon>Pleosporales</taxon>
        <taxon>Pleosporineae</taxon>
        <taxon>Didymellaceae</taxon>
        <taxon>Macroventuria</taxon>
    </lineage>
</organism>
<comment type="caution">
    <text evidence="1">The sequence shown here is derived from an EMBL/GenBank/DDBJ whole genome shotgun (WGS) entry which is preliminary data.</text>
</comment>